<dbReference type="VEuPathDB" id="ToxoDB:EMWEY_00049660"/>
<dbReference type="EMBL" id="HG719600">
    <property type="protein sequence ID" value="CDJ58329.1"/>
    <property type="molecule type" value="Genomic_DNA"/>
</dbReference>
<sequence>MASPLVMRDLTPLFFRFKAEAKEKRLRFSKPTVCLPSPTNRNATSFRYWGYGLVLQVDALEELHDDLAHIKERMGQLQKVQQRRLLQVFGDSYGETAIGREIDTLTAGITQASIFFVLSFLFHRSDLKLQKLCPPGAAQSSSTETRMQQNAQKAVAAQLHSLNQAFRQQQKAYLEGKNVAKRQIYTSNR</sequence>
<dbReference type="AlphaFoldDB" id="U6M779"/>
<evidence type="ECO:0000313" key="1">
    <source>
        <dbReference type="EMBL" id="CDJ58329.1"/>
    </source>
</evidence>
<dbReference type="InterPro" id="IPR010989">
    <property type="entry name" value="SNARE"/>
</dbReference>
<keyword evidence="2" id="KW-1185">Reference proteome</keyword>
<dbReference type="Gene3D" id="1.20.58.70">
    <property type="match status" value="1"/>
</dbReference>
<dbReference type="GO" id="GO:0016020">
    <property type="term" value="C:membrane"/>
    <property type="evidence" value="ECO:0007669"/>
    <property type="project" value="InterPro"/>
</dbReference>
<dbReference type="OMA" id="ATNRMCA"/>
<dbReference type="OrthoDB" id="10251371at2759"/>
<dbReference type="RefSeq" id="XP_013334975.1">
    <property type="nucleotide sequence ID" value="XM_013479521.1"/>
</dbReference>
<accession>U6M779</accession>
<reference evidence="1" key="2">
    <citation type="submission" date="2013-10" db="EMBL/GenBank/DDBJ databases">
        <authorList>
            <person name="Aslett M."/>
        </authorList>
    </citation>
    <scope>NUCLEOTIDE SEQUENCE [LARGE SCALE GENOMIC DNA]</scope>
    <source>
        <strain evidence="1">Weybridge</strain>
    </source>
</reference>
<evidence type="ECO:0000313" key="2">
    <source>
        <dbReference type="Proteomes" id="UP000030763"/>
    </source>
</evidence>
<dbReference type="GeneID" id="25338952"/>
<dbReference type="GO" id="GO:0016192">
    <property type="term" value="P:vesicle-mediated transport"/>
    <property type="evidence" value="ECO:0007669"/>
    <property type="project" value="InterPro"/>
</dbReference>
<proteinExistence type="predicted"/>
<reference evidence="1" key="1">
    <citation type="submission" date="2013-10" db="EMBL/GenBank/DDBJ databases">
        <title>Genomic analysis of the causative agents of coccidiosis in chickens.</title>
        <authorList>
            <person name="Reid A.J."/>
            <person name="Blake D."/>
            <person name="Billington K."/>
            <person name="Browne H."/>
            <person name="Dunn M."/>
            <person name="Hung S."/>
            <person name="Kawahara F."/>
            <person name="Miranda-Saavedra D."/>
            <person name="Mourier T."/>
            <person name="Nagra H."/>
            <person name="Otto T.D."/>
            <person name="Rawlings N."/>
            <person name="Sanchez A."/>
            <person name="Sanders M."/>
            <person name="Subramaniam C."/>
            <person name="Tay Y."/>
            <person name="Dear P."/>
            <person name="Doerig C."/>
            <person name="Gruber A."/>
            <person name="Parkinson J."/>
            <person name="Shirley M."/>
            <person name="Wan K.L."/>
            <person name="Berriman M."/>
            <person name="Tomley F."/>
            <person name="Pain A."/>
        </authorList>
    </citation>
    <scope>NUCLEOTIDE SEQUENCE [LARGE SCALE GENOMIC DNA]</scope>
    <source>
        <strain evidence="1">Weybridge</strain>
    </source>
</reference>
<dbReference type="SUPFAM" id="SSF47661">
    <property type="entry name" value="t-snare proteins"/>
    <property type="match status" value="1"/>
</dbReference>
<organism evidence="1 2">
    <name type="scientific">Eimeria maxima</name>
    <name type="common">Coccidian parasite</name>
    <dbReference type="NCBI Taxonomy" id="5804"/>
    <lineage>
        <taxon>Eukaryota</taxon>
        <taxon>Sar</taxon>
        <taxon>Alveolata</taxon>
        <taxon>Apicomplexa</taxon>
        <taxon>Conoidasida</taxon>
        <taxon>Coccidia</taxon>
        <taxon>Eucoccidiorida</taxon>
        <taxon>Eimeriorina</taxon>
        <taxon>Eimeriidae</taxon>
        <taxon>Eimeria</taxon>
    </lineage>
</organism>
<name>U6M779_EIMMA</name>
<dbReference type="Proteomes" id="UP000030763">
    <property type="component" value="Unassembled WGS sequence"/>
</dbReference>
<gene>
    <name evidence="1" type="ORF">EMWEY_00049660</name>
</gene>
<protein>
    <submittedName>
        <fullName evidence="1">Syntaxin, putative</fullName>
    </submittedName>
</protein>